<dbReference type="RefSeq" id="XP_013437404.1">
    <property type="nucleotide sequence ID" value="XM_013581950.1"/>
</dbReference>
<accession>U6MXF3</accession>
<keyword evidence="3" id="KW-1185">Reference proteome</keyword>
<dbReference type="Proteomes" id="UP000030754">
    <property type="component" value="Unassembled WGS sequence"/>
</dbReference>
<proteinExistence type="predicted"/>
<evidence type="ECO:0000313" key="2">
    <source>
        <dbReference type="EMBL" id="CDJ68937.1"/>
    </source>
</evidence>
<keyword evidence="1" id="KW-0732">Signal</keyword>
<evidence type="ECO:0000313" key="3">
    <source>
        <dbReference type="Proteomes" id="UP000030754"/>
    </source>
</evidence>
<evidence type="ECO:0000256" key="1">
    <source>
        <dbReference type="SAM" id="SignalP"/>
    </source>
</evidence>
<name>U6MXF3_9EIME</name>
<feature type="chain" id="PRO_5004674115" description="Secreted protein" evidence="1">
    <location>
        <begin position="23"/>
        <end position="62"/>
    </location>
</feature>
<dbReference type="EMBL" id="HG725622">
    <property type="protein sequence ID" value="CDJ68937.1"/>
    <property type="molecule type" value="Genomic_DNA"/>
</dbReference>
<feature type="signal peptide" evidence="1">
    <location>
        <begin position="1"/>
        <end position="22"/>
    </location>
</feature>
<dbReference type="GeneID" id="25478770"/>
<reference evidence="2" key="2">
    <citation type="submission" date="2013-10" db="EMBL/GenBank/DDBJ databases">
        <authorList>
            <person name="Aslett M."/>
        </authorList>
    </citation>
    <scope>NUCLEOTIDE SEQUENCE [LARGE SCALE GENOMIC DNA]</scope>
    <source>
        <strain evidence="2">Houghton</strain>
    </source>
</reference>
<gene>
    <name evidence="2" type="ORF">ENH_00086430</name>
</gene>
<dbReference type="AlphaFoldDB" id="U6MXF3"/>
<dbReference type="VEuPathDB" id="ToxoDB:ENH_00086430"/>
<evidence type="ECO:0008006" key="4">
    <source>
        <dbReference type="Google" id="ProtNLM"/>
    </source>
</evidence>
<reference evidence="2" key="1">
    <citation type="submission" date="2013-10" db="EMBL/GenBank/DDBJ databases">
        <title>Genomic analysis of the causative agents of coccidiosis in chickens.</title>
        <authorList>
            <person name="Reid A.J."/>
            <person name="Blake D."/>
            <person name="Billington K."/>
            <person name="Browne H."/>
            <person name="Dunn M."/>
            <person name="Hung S."/>
            <person name="Kawahara F."/>
            <person name="Miranda-Saavedra D."/>
            <person name="Mourier T."/>
            <person name="Nagra H."/>
            <person name="Otto T.D."/>
            <person name="Rawlings N."/>
            <person name="Sanchez A."/>
            <person name="Sanders M."/>
            <person name="Subramaniam C."/>
            <person name="Tay Y."/>
            <person name="Dear P."/>
            <person name="Doerig C."/>
            <person name="Gruber A."/>
            <person name="Parkinson J."/>
            <person name="Shirley M."/>
            <person name="Wan K.L."/>
            <person name="Berriman M."/>
            <person name="Tomley F."/>
            <person name="Pain A."/>
        </authorList>
    </citation>
    <scope>NUCLEOTIDE SEQUENCE [LARGE SCALE GENOMIC DNA]</scope>
    <source>
        <strain evidence="2">Houghton</strain>
    </source>
</reference>
<protein>
    <recommendedName>
        <fullName evidence="4">Secreted protein</fullName>
    </recommendedName>
</protein>
<sequence>MHWSATLGFLCRLYFSISCCSARKLTPSSMLRLTFIRTLMSLGIALSCSRSSKGECCTTSTS</sequence>
<organism evidence="2 3">
    <name type="scientific">Eimeria necatrix</name>
    <dbReference type="NCBI Taxonomy" id="51315"/>
    <lineage>
        <taxon>Eukaryota</taxon>
        <taxon>Sar</taxon>
        <taxon>Alveolata</taxon>
        <taxon>Apicomplexa</taxon>
        <taxon>Conoidasida</taxon>
        <taxon>Coccidia</taxon>
        <taxon>Eucoccidiorida</taxon>
        <taxon>Eimeriorina</taxon>
        <taxon>Eimeriidae</taxon>
        <taxon>Eimeria</taxon>
    </lineage>
</organism>